<dbReference type="RefSeq" id="WP_153079979.1">
    <property type="nucleotide sequence ID" value="NZ_JBALKD010000037.1"/>
</dbReference>
<comment type="caution">
    <text evidence="1">The sequence shown here is derived from an EMBL/GenBank/DDBJ whole genome shotgun (WGS) entry which is preliminary data.</text>
</comment>
<dbReference type="AlphaFoldDB" id="A0A6A7VX22"/>
<dbReference type="EMBL" id="VZCY01000118">
    <property type="protein sequence ID" value="MQN11126.1"/>
    <property type="molecule type" value="Genomic_DNA"/>
</dbReference>
<protein>
    <submittedName>
        <fullName evidence="1">Uncharacterized protein</fullName>
    </submittedName>
</protein>
<sequence>MARSEEDIREYHRRYYQEHKEHLLARMEVYRKENAERIAANRRYNRKRKKALGGLTNPNIK</sequence>
<proteinExistence type="predicted"/>
<evidence type="ECO:0000313" key="1">
    <source>
        <dbReference type="EMBL" id="MQN11126.1"/>
    </source>
</evidence>
<evidence type="ECO:0000313" key="4">
    <source>
        <dbReference type="Proteomes" id="UP000423156"/>
    </source>
</evidence>
<dbReference type="Proteomes" id="UP000423156">
    <property type="component" value="Unassembled WGS sequence"/>
</dbReference>
<accession>A0A6A7VX22</accession>
<reference evidence="3 4" key="1">
    <citation type="submission" date="2019-09" db="EMBL/GenBank/DDBJ databases">
        <title>Distinct polysaccharide growth profiles of human intestinal Prevotella copri isolates.</title>
        <authorList>
            <person name="Fehlner-Peach H."/>
            <person name="Magnabosco C."/>
            <person name="Raghavan V."/>
            <person name="Scher J.U."/>
            <person name="Tett A."/>
            <person name="Cox L.M."/>
            <person name="Gottsegen C."/>
            <person name="Watters A."/>
            <person name="Wiltshire- Gordon J.D."/>
            <person name="Segata N."/>
            <person name="Bonneau R."/>
            <person name="Littman D.R."/>
        </authorList>
    </citation>
    <scope>NUCLEOTIDE SEQUENCE [LARGE SCALE GENOMIC DNA]</scope>
    <source>
        <strain evidence="2 4">BU41712</strain>
        <strain evidence="3">iK21513</strain>
        <strain evidence="1">IK21513</strain>
    </source>
</reference>
<gene>
    <name evidence="2" type="ORF">F7D71_05590</name>
    <name evidence="1" type="ORF">F7D97_14620</name>
</gene>
<evidence type="ECO:0000313" key="2">
    <source>
        <dbReference type="EMBL" id="MQN77343.1"/>
    </source>
</evidence>
<dbReference type="Proteomes" id="UP000406735">
    <property type="component" value="Unassembled WGS sequence"/>
</dbReference>
<organism evidence="1 3">
    <name type="scientific">Segatella copri</name>
    <dbReference type="NCBI Taxonomy" id="165179"/>
    <lineage>
        <taxon>Bacteria</taxon>
        <taxon>Pseudomonadati</taxon>
        <taxon>Bacteroidota</taxon>
        <taxon>Bacteroidia</taxon>
        <taxon>Bacteroidales</taxon>
        <taxon>Prevotellaceae</taxon>
        <taxon>Segatella</taxon>
    </lineage>
</organism>
<evidence type="ECO:0000313" key="3">
    <source>
        <dbReference type="Proteomes" id="UP000406735"/>
    </source>
</evidence>
<dbReference type="EMBL" id="VZBZ01000074">
    <property type="protein sequence ID" value="MQN77343.1"/>
    <property type="molecule type" value="Genomic_DNA"/>
</dbReference>
<name>A0A6A7VX22_9BACT</name>